<feature type="chain" id="PRO_5005459278" description="Transporter" evidence="1">
    <location>
        <begin position="25"/>
        <end position="266"/>
    </location>
</feature>
<dbReference type="OrthoDB" id="8526647at2"/>
<protein>
    <recommendedName>
        <fullName evidence="4">Transporter</fullName>
    </recommendedName>
</protein>
<dbReference type="KEGG" id="ccro:CMC5_031110"/>
<dbReference type="RefSeq" id="WP_050431130.1">
    <property type="nucleotide sequence ID" value="NZ_CP012159.1"/>
</dbReference>
<gene>
    <name evidence="2" type="ORF">CMC5_031110</name>
</gene>
<accession>A0A0K1EDN4</accession>
<dbReference type="AlphaFoldDB" id="A0A0K1EDN4"/>
<sequence>MKLRRPSAAACVVAALFVASPAHAIRPFITDDARVVGDKLAQLEMWMLLDRRVLEHNVLVAIGPTDWLELTAGFTHGGVHTGPERGYSITGPILQGKALVLPARDNGWPGLAISIGGLPPLGHGAFTPPGWSGFAYAAVTESLFEEGLLLHANVGISIGDDGASTSSHGVEGADGRLRTLVTAGFGLQARIAFGLHGVAEIYRGDPYDPRTDFPAMQAGFRYIFSDQVQVDGTVGSTLTAVRGAGGHAQSEQWGTIGLRLVTPELW</sequence>
<feature type="signal peptide" evidence="1">
    <location>
        <begin position="1"/>
        <end position="24"/>
    </location>
</feature>
<dbReference type="EMBL" id="CP012159">
    <property type="protein sequence ID" value="AKT38964.1"/>
    <property type="molecule type" value="Genomic_DNA"/>
</dbReference>
<dbReference type="Proteomes" id="UP000067626">
    <property type="component" value="Chromosome"/>
</dbReference>
<evidence type="ECO:0000313" key="2">
    <source>
        <dbReference type="EMBL" id="AKT38964.1"/>
    </source>
</evidence>
<evidence type="ECO:0008006" key="4">
    <source>
        <dbReference type="Google" id="ProtNLM"/>
    </source>
</evidence>
<keyword evidence="1" id="KW-0732">Signal</keyword>
<organism evidence="2 3">
    <name type="scientific">Chondromyces crocatus</name>
    <dbReference type="NCBI Taxonomy" id="52"/>
    <lineage>
        <taxon>Bacteria</taxon>
        <taxon>Pseudomonadati</taxon>
        <taxon>Myxococcota</taxon>
        <taxon>Polyangia</taxon>
        <taxon>Polyangiales</taxon>
        <taxon>Polyangiaceae</taxon>
        <taxon>Chondromyces</taxon>
    </lineage>
</organism>
<proteinExistence type="predicted"/>
<evidence type="ECO:0000256" key="1">
    <source>
        <dbReference type="SAM" id="SignalP"/>
    </source>
</evidence>
<evidence type="ECO:0000313" key="3">
    <source>
        <dbReference type="Proteomes" id="UP000067626"/>
    </source>
</evidence>
<keyword evidence="3" id="KW-1185">Reference proteome</keyword>
<reference evidence="2 3" key="1">
    <citation type="submission" date="2015-07" db="EMBL/GenBank/DDBJ databases">
        <title>Genome analysis of myxobacterium Chondromyces crocatus Cm c5 reveals a high potential for natural compound synthesis and the genetic basis for the loss of fruiting body formation.</title>
        <authorList>
            <person name="Zaburannyi N."/>
            <person name="Bunk B."/>
            <person name="Maier J."/>
            <person name="Overmann J."/>
            <person name="Mueller R."/>
        </authorList>
    </citation>
    <scope>NUCLEOTIDE SEQUENCE [LARGE SCALE GENOMIC DNA]</scope>
    <source>
        <strain evidence="2 3">Cm c5</strain>
    </source>
</reference>
<name>A0A0K1EDN4_CHOCO</name>